<evidence type="ECO:0000256" key="1">
    <source>
        <dbReference type="SAM" id="MobiDB-lite"/>
    </source>
</evidence>
<dbReference type="SUPFAM" id="SSF46689">
    <property type="entry name" value="Homeodomain-like"/>
    <property type="match status" value="1"/>
</dbReference>
<feature type="region of interest" description="Disordered" evidence="1">
    <location>
        <begin position="49"/>
        <end position="70"/>
    </location>
</feature>
<evidence type="ECO:0000313" key="3">
    <source>
        <dbReference type="EMBL" id="ORE02025.1"/>
    </source>
</evidence>
<dbReference type="InterPro" id="IPR001005">
    <property type="entry name" value="SANT/Myb"/>
</dbReference>
<dbReference type="Proteomes" id="UP000242414">
    <property type="component" value="Unassembled WGS sequence"/>
</dbReference>
<dbReference type="OrthoDB" id="2143914at2759"/>
<dbReference type="InterPro" id="IPR009057">
    <property type="entry name" value="Homeodomain-like_sf"/>
</dbReference>
<dbReference type="Gene3D" id="1.10.10.60">
    <property type="entry name" value="Homeodomain-like"/>
    <property type="match status" value="1"/>
</dbReference>
<dbReference type="PROSITE" id="PS50090">
    <property type="entry name" value="MYB_LIKE"/>
    <property type="match status" value="1"/>
</dbReference>
<feature type="compositionally biased region" description="Low complexity" evidence="1">
    <location>
        <begin position="49"/>
        <end position="67"/>
    </location>
</feature>
<protein>
    <recommendedName>
        <fullName evidence="2">Myb-like domain-containing protein</fullName>
    </recommendedName>
</protein>
<evidence type="ECO:0000259" key="2">
    <source>
        <dbReference type="PROSITE" id="PS50090"/>
    </source>
</evidence>
<accession>A0A1X0QQJ6</accession>
<gene>
    <name evidence="3" type="ORF">BCV72DRAFT_309501</name>
</gene>
<name>A0A1X0QQJ6_RHIZD</name>
<dbReference type="EMBL" id="KV922079">
    <property type="protein sequence ID" value="ORE02025.1"/>
    <property type="molecule type" value="Genomic_DNA"/>
</dbReference>
<sequence length="178" mass="20511">MSGVMDIKHLLCQPCEPYSSKSNYFDLDIYRPVPVYTEDLELYQPSQSISSTSSSLCSSPSEPSPSSFHKRVNGEAYYRYVKDDSFLLQSPPSPQRRSTSTTYIQTRTPWTPEEDSLLQQGYEQGLSWAMISATYLPHRSRGCCWGRFKTLQSKNVIEVHNHRICRRPWKVTTTSKCH</sequence>
<dbReference type="VEuPathDB" id="FungiDB:BCV72DRAFT_309501"/>
<feature type="domain" description="Myb-like" evidence="2">
    <location>
        <begin position="107"/>
        <end position="152"/>
    </location>
</feature>
<dbReference type="AlphaFoldDB" id="A0A1X0QQJ6"/>
<proteinExistence type="predicted"/>
<reference evidence="3" key="1">
    <citation type="journal article" date="2016" name="Proc. Natl. Acad. Sci. U.S.A.">
        <title>Lipid metabolic changes in an early divergent fungus govern the establishment of a mutualistic symbiosis with endobacteria.</title>
        <authorList>
            <person name="Lastovetsky O.A."/>
            <person name="Gaspar M.L."/>
            <person name="Mondo S.J."/>
            <person name="LaButti K.M."/>
            <person name="Sandor L."/>
            <person name="Grigoriev I.V."/>
            <person name="Henry S.A."/>
            <person name="Pawlowska T.E."/>
        </authorList>
    </citation>
    <scope>NUCLEOTIDE SEQUENCE [LARGE SCALE GENOMIC DNA]</scope>
    <source>
        <strain evidence="3">ATCC 52814</strain>
    </source>
</reference>
<organism evidence="3">
    <name type="scientific">Rhizopus microsporus var. microsporus</name>
    <dbReference type="NCBI Taxonomy" id="86635"/>
    <lineage>
        <taxon>Eukaryota</taxon>
        <taxon>Fungi</taxon>
        <taxon>Fungi incertae sedis</taxon>
        <taxon>Mucoromycota</taxon>
        <taxon>Mucoromycotina</taxon>
        <taxon>Mucoromycetes</taxon>
        <taxon>Mucorales</taxon>
        <taxon>Mucorineae</taxon>
        <taxon>Rhizopodaceae</taxon>
        <taxon>Rhizopus</taxon>
    </lineage>
</organism>